<feature type="region of interest" description="Disordered" evidence="1">
    <location>
        <begin position="226"/>
        <end position="245"/>
    </location>
</feature>
<evidence type="ECO:0000256" key="2">
    <source>
        <dbReference type="SAM" id="Phobius"/>
    </source>
</evidence>
<evidence type="ECO:0000313" key="3">
    <source>
        <dbReference type="EMBL" id="RWR74688.1"/>
    </source>
</evidence>
<dbReference type="PANTHER" id="PTHR35482">
    <property type="entry name" value="CYTOCHROME C OXIDASE SUBUNIT"/>
    <property type="match status" value="1"/>
</dbReference>
<feature type="compositionally biased region" description="Basic and acidic residues" evidence="1">
    <location>
        <begin position="47"/>
        <end position="60"/>
    </location>
</feature>
<organism evidence="3 4">
    <name type="scientific">Cinnamomum micranthum f. kanehirae</name>
    <dbReference type="NCBI Taxonomy" id="337451"/>
    <lineage>
        <taxon>Eukaryota</taxon>
        <taxon>Viridiplantae</taxon>
        <taxon>Streptophyta</taxon>
        <taxon>Embryophyta</taxon>
        <taxon>Tracheophyta</taxon>
        <taxon>Spermatophyta</taxon>
        <taxon>Magnoliopsida</taxon>
        <taxon>Magnoliidae</taxon>
        <taxon>Laurales</taxon>
        <taxon>Lauraceae</taxon>
        <taxon>Cinnamomum</taxon>
    </lineage>
</organism>
<sequence length="469" mass="51335">MASVPHSSFLLSLNSINGVSSSKTPLSSLLIPTNTRTRPIKISASLHESKPLDPSERTSSDGEDPPANSDPVKLAFAKAMAYKKSKQPNADLSQNPVSKPAEIEKGSSGSGSDAAGGEVPPSVKLAMEKAREYKKNKGNIGGKENIAAKKEDPGLEVMKLGNLKDRVVEKRADKKEEPTISSIDFLGFGFSDKKKTKGMPAGLVPLVDPFPDDDLPEVELIVGDTSKFGTTTSPQPVSVEEDADSDLYKPKVSTWGVFPRPSNISETFGGGRVIQPGEVLETAEDKAAKEARTRKLLATYKNKMGITINPKTKLECEKALKDGDSLMDLGRLQEAVPYYEKIMKELVFQSELHGLAALQWSICQDSLSRTNEARVMYERLQSHPNVEVSKKARQFMFGFKAMEMMKVSSYSPTTTGYQNYFEAFVENKANYSPSAAEENEDSLKQALPYIVFLISPILLILFIAARKLI</sequence>
<dbReference type="Proteomes" id="UP000283530">
    <property type="component" value="Unassembled WGS sequence"/>
</dbReference>
<keyword evidence="2" id="KW-0812">Transmembrane</keyword>
<name>A0A3S3M7J0_9MAGN</name>
<feature type="transmembrane region" description="Helical" evidence="2">
    <location>
        <begin position="446"/>
        <end position="465"/>
    </location>
</feature>
<comment type="caution">
    <text evidence="3">The sequence shown here is derived from an EMBL/GenBank/DDBJ whole genome shotgun (WGS) entry which is preliminary data.</text>
</comment>
<feature type="compositionally biased region" description="Polar residues" evidence="1">
    <location>
        <begin position="20"/>
        <end position="37"/>
    </location>
</feature>
<feature type="compositionally biased region" description="Polar residues" evidence="1">
    <location>
        <begin position="87"/>
        <end position="97"/>
    </location>
</feature>
<evidence type="ECO:0000256" key="1">
    <source>
        <dbReference type="SAM" id="MobiDB-lite"/>
    </source>
</evidence>
<dbReference type="PANTHER" id="PTHR35482:SF1">
    <property type="entry name" value="CYTOCHROME C OXIDASE SUBUNIT"/>
    <property type="match status" value="1"/>
</dbReference>
<keyword evidence="2" id="KW-1133">Transmembrane helix</keyword>
<accession>A0A3S3M7J0</accession>
<feature type="compositionally biased region" description="Low complexity" evidence="1">
    <location>
        <begin position="106"/>
        <end position="117"/>
    </location>
</feature>
<evidence type="ECO:0000313" key="4">
    <source>
        <dbReference type="Proteomes" id="UP000283530"/>
    </source>
</evidence>
<keyword evidence="2" id="KW-0472">Membrane</keyword>
<proteinExistence type="predicted"/>
<feature type="region of interest" description="Disordered" evidence="1">
    <location>
        <begin position="20"/>
        <end position="130"/>
    </location>
</feature>
<evidence type="ECO:0008006" key="5">
    <source>
        <dbReference type="Google" id="ProtNLM"/>
    </source>
</evidence>
<dbReference type="EMBL" id="QPKB01000001">
    <property type="protein sequence ID" value="RWR74688.1"/>
    <property type="molecule type" value="Genomic_DNA"/>
</dbReference>
<feature type="compositionally biased region" description="Polar residues" evidence="1">
    <location>
        <begin position="227"/>
        <end position="236"/>
    </location>
</feature>
<keyword evidence="4" id="KW-1185">Reference proteome</keyword>
<protein>
    <recommendedName>
        <fullName evidence="5">Binding protein</fullName>
    </recommendedName>
</protein>
<gene>
    <name evidence="3" type="ORF">CKAN_00302900</name>
</gene>
<dbReference type="OrthoDB" id="206869at2759"/>
<reference evidence="3 4" key="1">
    <citation type="journal article" date="2019" name="Nat. Plants">
        <title>Stout camphor tree genome fills gaps in understanding of flowering plant genome evolution.</title>
        <authorList>
            <person name="Chaw S.M."/>
            <person name="Liu Y.C."/>
            <person name="Wu Y.W."/>
            <person name="Wang H.Y."/>
            <person name="Lin C.I."/>
            <person name="Wu C.S."/>
            <person name="Ke H.M."/>
            <person name="Chang L.Y."/>
            <person name="Hsu C.Y."/>
            <person name="Yang H.T."/>
            <person name="Sudianto E."/>
            <person name="Hsu M.H."/>
            <person name="Wu K.P."/>
            <person name="Wang L.N."/>
            <person name="Leebens-Mack J.H."/>
            <person name="Tsai I.J."/>
        </authorList>
    </citation>
    <scope>NUCLEOTIDE SEQUENCE [LARGE SCALE GENOMIC DNA]</scope>
    <source>
        <strain evidence="4">cv. Chaw 1501</strain>
        <tissue evidence="3">Young leaves</tissue>
    </source>
</reference>
<dbReference type="AlphaFoldDB" id="A0A3S3M7J0"/>